<evidence type="ECO:0000256" key="8">
    <source>
        <dbReference type="ARBA" id="ARBA00022692"/>
    </source>
</evidence>
<dbReference type="InterPro" id="IPR017441">
    <property type="entry name" value="Protein_kinase_ATP_BS"/>
</dbReference>
<keyword evidence="10" id="KW-0418">Kinase</keyword>
<keyword evidence="6" id="KW-0597">Phosphoprotein</keyword>
<dbReference type="GO" id="GO:0005524">
    <property type="term" value="F:ATP binding"/>
    <property type="evidence" value="ECO:0007669"/>
    <property type="project" value="UniProtKB-UniRule"/>
</dbReference>
<evidence type="ECO:0000256" key="7">
    <source>
        <dbReference type="ARBA" id="ARBA00022679"/>
    </source>
</evidence>
<keyword evidence="14" id="KW-0675">Receptor</keyword>
<dbReference type="EMBL" id="JBJUIK010000008">
    <property type="protein sequence ID" value="KAL3520835.1"/>
    <property type="molecule type" value="Genomic_DNA"/>
</dbReference>
<keyword evidence="11 15" id="KW-0067">ATP-binding</keyword>
<evidence type="ECO:0000256" key="1">
    <source>
        <dbReference type="ARBA" id="ARBA00004167"/>
    </source>
</evidence>
<organism evidence="18 19">
    <name type="scientific">Cinchona calisaya</name>
    <dbReference type="NCBI Taxonomy" id="153742"/>
    <lineage>
        <taxon>Eukaryota</taxon>
        <taxon>Viridiplantae</taxon>
        <taxon>Streptophyta</taxon>
        <taxon>Embryophyta</taxon>
        <taxon>Tracheophyta</taxon>
        <taxon>Spermatophyta</taxon>
        <taxon>Magnoliopsida</taxon>
        <taxon>eudicotyledons</taxon>
        <taxon>Gunneridae</taxon>
        <taxon>Pentapetalae</taxon>
        <taxon>asterids</taxon>
        <taxon>lamiids</taxon>
        <taxon>Gentianales</taxon>
        <taxon>Rubiaceae</taxon>
        <taxon>Cinchonoideae</taxon>
        <taxon>Cinchoneae</taxon>
        <taxon>Cinchona</taxon>
    </lineage>
</organism>
<keyword evidence="13" id="KW-0472">Membrane</keyword>
<dbReference type="InterPro" id="IPR008271">
    <property type="entry name" value="Ser/Thr_kinase_AS"/>
</dbReference>
<comment type="subcellular location">
    <subcellularLocation>
        <location evidence="2">Cell membrane</location>
    </subcellularLocation>
    <subcellularLocation>
        <location evidence="1">Membrane</location>
        <topology evidence="1">Single-pass membrane protein</topology>
    </subcellularLocation>
</comment>
<dbReference type="Pfam" id="PF07714">
    <property type="entry name" value="PK_Tyr_Ser-Thr"/>
    <property type="match status" value="1"/>
</dbReference>
<evidence type="ECO:0000256" key="14">
    <source>
        <dbReference type="ARBA" id="ARBA00023170"/>
    </source>
</evidence>
<feature type="binding site" evidence="15">
    <location>
        <position position="113"/>
    </location>
    <ligand>
        <name>ATP</name>
        <dbReference type="ChEBI" id="CHEBI:30616"/>
    </ligand>
</feature>
<dbReference type="PROSITE" id="PS50011">
    <property type="entry name" value="PROTEIN_KINASE_DOM"/>
    <property type="match status" value="1"/>
</dbReference>
<dbReference type="InterPro" id="IPR000719">
    <property type="entry name" value="Prot_kinase_dom"/>
</dbReference>
<evidence type="ECO:0000256" key="5">
    <source>
        <dbReference type="ARBA" id="ARBA00022527"/>
    </source>
</evidence>
<evidence type="ECO:0000256" key="4">
    <source>
        <dbReference type="ARBA" id="ARBA00022475"/>
    </source>
</evidence>
<keyword evidence="7" id="KW-0808">Transferase</keyword>
<dbReference type="FunFam" id="1.10.510.10:FF:000146">
    <property type="entry name" value="LRR receptor-like serine/threonine-protein kinase IOS1"/>
    <property type="match status" value="1"/>
</dbReference>
<dbReference type="Proteomes" id="UP001630127">
    <property type="component" value="Unassembled WGS sequence"/>
</dbReference>
<evidence type="ECO:0000256" key="15">
    <source>
        <dbReference type="PROSITE-ProRule" id="PRU10141"/>
    </source>
</evidence>
<evidence type="ECO:0000256" key="2">
    <source>
        <dbReference type="ARBA" id="ARBA00004236"/>
    </source>
</evidence>
<dbReference type="CDD" id="cd14066">
    <property type="entry name" value="STKc_IRAK"/>
    <property type="match status" value="1"/>
</dbReference>
<dbReference type="FunFam" id="3.30.200.20:FF:000228">
    <property type="entry name" value="Serine/threonine-protein kinase BIK1"/>
    <property type="match status" value="1"/>
</dbReference>
<name>A0ABD2ZN11_9GENT</name>
<keyword evidence="4" id="KW-1003">Cell membrane</keyword>
<evidence type="ECO:0000259" key="17">
    <source>
        <dbReference type="PROSITE" id="PS50011"/>
    </source>
</evidence>
<dbReference type="InterPro" id="IPR050823">
    <property type="entry name" value="Plant_Ser_Thr_Prot_Kinase"/>
</dbReference>
<dbReference type="GO" id="GO:0005886">
    <property type="term" value="C:plasma membrane"/>
    <property type="evidence" value="ECO:0007669"/>
    <property type="project" value="UniProtKB-SubCell"/>
</dbReference>
<keyword evidence="8" id="KW-0812">Transmembrane</keyword>
<keyword evidence="9 15" id="KW-0547">Nucleotide-binding</keyword>
<dbReference type="GO" id="GO:0004674">
    <property type="term" value="F:protein serine/threonine kinase activity"/>
    <property type="evidence" value="ECO:0007669"/>
    <property type="project" value="UniProtKB-KW"/>
</dbReference>
<evidence type="ECO:0000256" key="11">
    <source>
        <dbReference type="ARBA" id="ARBA00022840"/>
    </source>
</evidence>
<evidence type="ECO:0000256" key="12">
    <source>
        <dbReference type="ARBA" id="ARBA00022989"/>
    </source>
</evidence>
<feature type="domain" description="Protein kinase" evidence="17">
    <location>
        <begin position="76"/>
        <end position="359"/>
    </location>
</feature>
<dbReference type="InterPro" id="IPR001245">
    <property type="entry name" value="Ser-Thr/Tyr_kinase_cat_dom"/>
</dbReference>
<keyword evidence="19" id="KW-1185">Reference proteome</keyword>
<gene>
    <name evidence="18" type="ORF">ACH5RR_018984</name>
</gene>
<dbReference type="Gene3D" id="3.30.200.20">
    <property type="entry name" value="Phosphorylase Kinase, domain 1"/>
    <property type="match status" value="1"/>
</dbReference>
<dbReference type="Gene3D" id="1.10.510.10">
    <property type="entry name" value="Transferase(Phosphotransferase) domain 1"/>
    <property type="match status" value="1"/>
</dbReference>
<evidence type="ECO:0000256" key="10">
    <source>
        <dbReference type="ARBA" id="ARBA00022777"/>
    </source>
</evidence>
<dbReference type="PROSITE" id="PS00108">
    <property type="entry name" value="PROTEIN_KINASE_ST"/>
    <property type="match status" value="1"/>
</dbReference>
<evidence type="ECO:0000256" key="3">
    <source>
        <dbReference type="ARBA" id="ARBA00012513"/>
    </source>
</evidence>
<accession>A0ABD2ZN11</accession>
<protein>
    <recommendedName>
        <fullName evidence="3">non-specific serine/threonine protein kinase</fullName>
        <ecNumber evidence="3">2.7.11.1</ecNumber>
    </recommendedName>
</protein>
<comment type="similarity">
    <text evidence="16">Belongs to the protein kinase superfamily.</text>
</comment>
<keyword evidence="5 16" id="KW-0723">Serine/threonine-protein kinase</keyword>
<dbReference type="PROSITE" id="PS00107">
    <property type="entry name" value="PROTEIN_KINASE_ATP"/>
    <property type="match status" value="1"/>
</dbReference>
<evidence type="ECO:0000313" key="18">
    <source>
        <dbReference type="EMBL" id="KAL3520835.1"/>
    </source>
</evidence>
<comment type="caution">
    <text evidence="18">The sequence shown here is derived from an EMBL/GenBank/DDBJ whole genome shotgun (WGS) entry which is preliminary data.</text>
</comment>
<dbReference type="InterPro" id="IPR011009">
    <property type="entry name" value="Kinase-like_dom_sf"/>
</dbReference>
<evidence type="ECO:0000256" key="6">
    <source>
        <dbReference type="ARBA" id="ARBA00022553"/>
    </source>
</evidence>
<sequence>MHIFKSSNSTAGHLASCRREAVVPPWFAPMKEMPAGWYNLGFWSAVEGSSGFKNPFGLQEKEIFSFSELKAATRNFRGDTVLGDGGFGKVYKGWLDEKSTSKNGSGTVIAVKKLESDGMQGFNEWQSEVHFLGRVAHPNLVKLLGYCRKEKKLLLVYEFLQKGSLYNHLFERDFAVQPLPWEMRLKISIGAARGLAFLHAQERQIIHRDFKSSNILLDGSYNAKIADFGLTIYGPTANQSHVSTHVMGTYGYVAPEYVATGHLYVKSDVYGFGVVLVEMLTGLPAMDNKRPKGKRNLIDWKKPHLCDRNKLKKMMDSRLEGRYPSEAAVQIAQLALKCLEPVPKNRPSMKEVVEMLERIESASEKPTDPLAGAMGSAVYQQC</sequence>
<evidence type="ECO:0000256" key="16">
    <source>
        <dbReference type="RuleBase" id="RU000304"/>
    </source>
</evidence>
<keyword evidence="12" id="KW-1133">Transmembrane helix</keyword>
<dbReference type="SUPFAM" id="SSF56112">
    <property type="entry name" value="Protein kinase-like (PK-like)"/>
    <property type="match status" value="1"/>
</dbReference>
<proteinExistence type="inferred from homology"/>
<dbReference type="PANTHER" id="PTHR45621">
    <property type="entry name" value="OS01G0588500 PROTEIN-RELATED"/>
    <property type="match status" value="1"/>
</dbReference>
<evidence type="ECO:0000256" key="13">
    <source>
        <dbReference type="ARBA" id="ARBA00023136"/>
    </source>
</evidence>
<reference evidence="18 19" key="1">
    <citation type="submission" date="2024-11" db="EMBL/GenBank/DDBJ databases">
        <title>A near-complete genome assembly of Cinchona calisaya.</title>
        <authorList>
            <person name="Lian D.C."/>
            <person name="Zhao X.W."/>
            <person name="Wei L."/>
        </authorList>
    </citation>
    <scope>NUCLEOTIDE SEQUENCE [LARGE SCALE GENOMIC DNA]</scope>
    <source>
        <tissue evidence="18">Nenye</tissue>
    </source>
</reference>
<evidence type="ECO:0000256" key="9">
    <source>
        <dbReference type="ARBA" id="ARBA00022741"/>
    </source>
</evidence>
<dbReference type="AlphaFoldDB" id="A0ABD2ZN11"/>
<dbReference type="EC" id="2.7.11.1" evidence="3"/>
<evidence type="ECO:0000313" key="19">
    <source>
        <dbReference type="Proteomes" id="UP001630127"/>
    </source>
</evidence>